<feature type="signal peptide" evidence="1">
    <location>
        <begin position="1"/>
        <end position="24"/>
    </location>
</feature>
<name>A0A285T6P3_9RHOB</name>
<organism evidence="2 3">
    <name type="scientific">Rhodobacter maris</name>
    <dbReference type="NCBI Taxonomy" id="446682"/>
    <lineage>
        <taxon>Bacteria</taxon>
        <taxon>Pseudomonadati</taxon>
        <taxon>Pseudomonadota</taxon>
        <taxon>Alphaproteobacteria</taxon>
        <taxon>Rhodobacterales</taxon>
        <taxon>Rhodobacter group</taxon>
        <taxon>Rhodobacter</taxon>
    </lineage>
</organism>
<sequence>MTYACNTPLALMIAMIAAATPAHACSPPERPFLPASTEDMRLYADLIRGDFETYIAEVQDYFRCMDEERSRTFVEAKEASEDYVRFQDALE</sequence>
<proteinExistence type="predicted"/>
<accession>A0A285T6P3</accession>
<dbReference type="AlphaFoldDB" id="A0A285T6P3"/>
<reference evidence="3" key="1">
    <citation type="submission" date="2017-08" db="EMBL/GenBank/DDBJ databases">
        <authorList>
            <person name="Varghese N."/>
            <person name="Submissions S."/>
        </authorList>
    </citation>
    <scope>NUCLEOTIDE SEQUENCE [LARGE SCALE GENOMIC DNA]</scope>
    <source>
        <strain evidence="3">JA276</strain>
    </source>
</reference>
<dbReference type="EMBL" id="OBMT01000015">
    <property type="protein sequence ID" value="SOC17050.1"/>
    <property type="molecule type" value="Genomic_DNA"/>
</dbReference>
<dbReference type="RefSeq" id="WP_245861004.1">
    <property type="nucleotide sequence ID" value="NZ_OBMT01000015.1"/>
</dbReference>
<protein>
    <submittedName>
        <fullName evidence="2">Uncharacterized protein</fullName>
    </submittedName>
</protein>
<keyword evidence="3" id="KW-1185">Reference proteome</keyword>
<evidence type="ECO:0000313" key="2">
    <source>
        <dbReference type="EMBL" id="SOC17050.1"/>
    </source>
</evidence>
<evidence type="ECO:0000313" key="3">
    <source>
        <dbReference type="Proteomes" id="UP000219111"/>
    </source>
</evidence>
<keyword evidence="1" id="KW-0732">Signal</keyword>
<dbReference type="Proteomes" id="UP000219111">
    <property type="component" value="Unassembled WGS sequence"/>
</dbReference>
<gene>
    <name evidence="2" type="ORF">SAMN05877831_11550</name>
</gene>
<feature type="chain" id="PRO_5012425190" evidence="1">
    <location>
        <begin position="25"/>
        <end position="91"/>
    </location>
</feature>
<evidence type="ECO:0000256" key="1">
    <source>
        <dbReference type="SAM" id="SignalP"/>
    </source>
</evidence>